<dbReference type="RefSeq" id="WP_377002356.1">
    <property type="nucleotide sequence ID" value="NZ_JBHSQE010000010.1"/>
</dbReference>
<comment type="caution">
    <text evidence="4">The sequence shown here is derived from an EMBL/GenBank/DDBJ whole genome shotgun (WGS) entry which is preliminary data.</text>
</comment>
<evidence type="ECO:0000256" key="1">
    <source>
        <dbReference type="SAM" id="MobiDB-lite"/>
    </source>
</evidence>
<sequence length="272" mass="27888">MNSRSIRLGSIMLAGALAASGLGLGAGMADARIVDGRVSQQAVSQIDPTRLISLTIRKAKPNPFDETPGNTLPWAPVEGVTFTIQRVQGVDLTTQEGWDLAHSLTVAQAIARGLEAPISAVTNAQGEAYFTGLPVGLYYVVETPRHLDGYRYHTAAPFLLTLPTGDVDGVTWDYDVVVVAKGSPEPTPTTTPPPPPPGTTPPPPPPTTPVPPPGTTPATPPPATPPPGGPGAPGEPPRGPLAMTGASVLGLVVAGTALVLGGGLLARRRSRQ</sequence>
<proteinExistence type="predicted"/>
<dbReference type="Gene3D" id="2.60.40.10">
    <property type="entry name" value="Immunoglobulins"/>
    <property type="match status" value="1"/>
</dbReference>
<keyword evidence="2" id="KW-1133">Transmembrane helix</keyword>
<reference evidence="5" key="1">
    <citation type="journal article" date="2019" name="Int. J. Syst. Evol. Microbiol.">
        <title>The Global Catalogue of Microorganisms (GCM) 10K type strain sequencing project: providing services to taxonomists for standard genome sequencing and annotation.</title>
        <authorList>
            <consortium name="The Broad Institute Genomics Platform"/>
            <consortium name="The Broad Institute Genome Sequencing Center for Infectious Disease"/>
            <person name="Wu L."/>
            <person name="Ma J."/>
        </authorList>
    </citation>
    <scope>NUCLEOTIDE SEQUENCE [LARGE SCALE GENOMIC DNA]</scope>
    <source>
        <strain evidence="5">CCUG 51943</strain>
    </source>
</reference>
<feature type="region of interest" description="Disordered" evidence="1">
    <location>
        <begin position="183"/>
        <end position="243"/>
    </location>
</feature>
<gene>
    <name evidence="4" type="ORF">ACFPUZ_12975</name>
</gene>
<organism evidence="4 5">
    <name type="scientific">Corynebacterium nasicanis</name>
    <dbReference type="NCBI Taxonomy" id="1448267"/>
    <lineage>
        <taxon>Bacteria</taxon>
        <taxon>Bacillati</taxon>
        <taxon>Actinomycetota</taxon>
        <taxon>Actinomycetes</taxon>
        <taxon>Mycobacteriales</taxon>
        <taxon>Corynebacteriaceae</taxon>
        <taxon>Corynebacterium</taxon>
    </lineage>
</organism>
<evidence type="ECO:0000259" key="3">
    <source>
        <dbReference type="Pfam" id="PF16555"/>
    </source>
</evidence>
<evidence type="ECO:0000313" key="4">
    <source>
        <dbReference type="EMBL" id="MFC6147713.1"/>
    </source>
</evidence>
<dbReference type="NCBIfam" id="NF033902">
    <property type="entry name" value="iso_D2_wall_anc"/>
    <property type="match status" value="1"/>
</dbReference>
<dbReference type="Pfam" id="PF16555">
    <property type="entry name" value="GramPos_pilinD1"/>
    <property type="match status" value="1"/>
</dbReference>
<keyword evidence="2" id="KW-0472">Membrane</keyword>
<feature type="domain" description="Gram-positive pilin subunit D1 N-terminal" evidence="3">
    <location>
        <begin position="75"/>
        <end position="170"/>
    </location>
</feature>
<dbReference type="EMBL" id="JBHSQE010000010">
    <property type="protein sequence ID" value="MFC6147713.1"/>
    <property type="molecule type" value="Genomic_DNA"/>
</dbReference>
<dbReference type="InterPro" id="IPR032364">
    <property type="entry name" value="GramPos_pilinD1_N"/>
</dbReference>
<keyword evidence="2" id="KW-0812">Transmembrane</keyword>
<dbReference type="InterPro" id="IPR013783">
    <property type="entry name" value="Ig-like_fold"/>
</dbReference>
<name>A0ABW1QES1_9CORY</name>
<dbReference type="InterPro" id="IPR048052">
    <property type="entry name" value="FM1-like"/>
</dbReference>
<evidence type="ECO:0000313" key="5">
    <source>
        <dbReference type="Proteomes" id="UP001596244"/>
    </source>
</evidence>
<dbReference type="Proteomes" id="UP001596244">
    <property type="component" value="Unassembled WGS sequence"/>
</dbReference>
<keyword evidence="5" id="KW-1185">Reference proteome</keyword>
<feature type="compositionally biased region" description="Pro residues" evidence="1">
    <location>
        <begin position="185"/>
        <end position="239"/>
    </location>
</feature>
<dbReference type="SUPFAM" id="SSF117074">
    <property type="entry name" value="Hypothetical protein PA1324"/>
    <property type="match status" value="1"/>
</dbReference>
<accession>A0ABW1QES1</accession>
<evidence type="ECO:0000256" key="2">
    <source>
        <dbReference type="SAM" id="Phobius"/>
    </source>
</evidence>
<dbReference type="NCBIfam" id="TIGR01167">
    <property type="entry name" value="LPXTG_anchor"/>
    <property type="match status" value="1"/>
</dbReference>
<feature type="transmembrane region" description="Helical" evidence="2">
    <location>
        <begin position="241"/>
        <end position="266"/>
    </location>
</feature>
<protein>
    <submittedName>
        <fullName evidence="4">SpaH/EbpB family LPXTG-anchored major pilin</fullName>
    </submittedName>
</protein>